<name>A0A0C3JL30_PISTI</name>
<sequence>MRASPAHMKIHRKIILNNYVLPICGTFLDETSDIRLYCRVTDDSTVRPNDCMTARPLNCMTAVSGVVLPNVLCNFEIRAARPHAGLKISTVRKAIVQLFIP</sequence>
<accession>A0A0C3JL30</accession>
<dbReference type="AlphaFoldDB" id="A0A0C3JL30"/>
<reference evidence="1 2" key="1">
    <citation type="submission" date="2014-04" db="EMBL/GenBank/DDBJ databases">
        <authorList>
            <consortium name="DOE Joint Genome Institute"/>
            <person name="Kuo A."/>
            <person name="Kohler A."/>
            <person name="Costa M.D."/>
            <person name="Nagy L.G."/>
            <person name="Floudas D."/>
            <person name="Copeland A."/>
            <person name="Barry K.W."/>
            <person name="Cichocki N."/>
            <person name="Veneault-Fourrey C."/>
            <person name="LaButti K."/>
            <person name="Lindquist E.A."/>
            <person name="Lipzen A."/>
            <person name="Lundell T."/>
            <person name="Morin E."/>
            <person name="Murat C."/>
            <person name="Sun H."/>
            <person name="Tunlid A."/>
            <person name="Henrissat B."/>
            <person name="Grigoriev I.V."/>
            <person name="Hibbett D.S."/>
            <person name="Martin F."/>
            <person name="Nordberg H.P."/>
            <person name="Cantor M.N."/>
            <person name="Hua S.X."/>
        </authorList>
    </citation>
    <scope>NUCLEOTIDE SEQUENCE [LARGE SCALE GENOMIC DNA]</scope>
    <source>
        <strain evidence="1 2">Marx 270</strain>
    </source>
</reference>
<dbReference type="Proteomes" id="UP000054217">
    <property type="component" value="Unassembled WGS sequence"/>
</dbReference>
<proteinExistence type="predicted"/>
<gene>
    <name evidence="1" type="ORF">M404DRAFT_854477</name>
</gene>
<keyword evidence="2" id="KW-1185">Reference proteome</keyword>
<organism evidence="1 2">
    <name type="scientific">Pisolithus tinctorius Marx 270</name>
    <dbReference type="NCBI Taxonomy" id="870435"/>
    <lineage>
        <taxon>Eukaryota</taxon>
        <taxon>Fungi</taxon>
        <taxon>Dikarya</taxon>
        <taxon>Basidiomycota</taxon>
        <taxon>Agaricomycotina</taxon>
        <taxon>Agaricomycetes</taxon>
        <taxon>Agaricomycetidae</taxon>
        <taxon>Boletales</taxon>
        <taxon>Sclerodermatineae</taxon>
        <taxon>Pisolithaceae</taxon>
        <taxon>Pisolithus</taxon>
    </lineage>
</organism>
<protein>
    <submittedName>
        <fullName evidence="1">Uncharacterized protein</fullName>
    </submittedName>
</protein>
<dbReference type="HOGENOM" id="CLU_2292852_0_0_1"/>
<evidence type="ECO:0000313" key="1">
    <source>
        <dbReference type="EMBL" id="KIN98276.1"/>
    </source>
</evidence>
<reference evidence="2" key="2">
    <citation type="submission" date="2015-01" db="EMBL/GenBank/DDBJ databases">
        <title>Evolutionary Origins and Diversification of the Mycorrhizal Mutualists.</title>
        <authorList>
            <consortium name="DOE Joint Genome Institute"/>
            <consortium name="Mycorrhizal Genomics Consortium"/>
            <person name="Kohler A."/>
            <person name="Kuo A."/>
            <person name="Nagy L.G."/>
            <person name="Floudas D."/>
            <person name="Copeland A."/>
            <person name="Barry K.W."/>
            <person name="Cichocki N."/>
            <person name="Veneault-Fourrey C."/>
            <person name="LaButti K."/>
            <person name="Lindquist E.A."/>
            <person name="Lipzen A."/>
            <person name="Lundell T."/>
            <person name="Morin E."/>
            <person name="Murat C."/>
            <person name="Riley R."/>
            <person name="Ohm R."/>
            <person name="Sun H."/>
            <person name="Tunlid A."/>
            <person name="Henrissat B."/>
            <person name="Grigoriev I.V."/>
            <person name="Hibbett D.S."/>
            <person name="Martin F."/>
        </authorList>
    </citation>
    <scope>NUCLEOTIDE SEQUENCE [LARGE SCALE GENOMIC DNA]</scope>
    <source>
        <strain evidence="2">Marx 270</strain>
    </source>
</reference>
<dbReference type="EMBL" id="KN832017">
    <property type="protein sequence ID" value="KIN98276.1"/>
    <property type="molecule type" value="Genomic_DNA"/>
</dbReference>
<evidence type="ECO:0000313" key="2">
    <source>
        <dbReference type="Proteomes" id="UP000054217"/>
    </source>
</evidence>
<dbReference type="InParanoid" id="A0A0C3JL30"/>